<feature type="signal peptide" evidence="7">
    <location>
        <begin position="1"/>
        <end position="22"/>
    </location>
</feature>
<feature type="chain" id="PRO_5032725309" evidence="7">
    <location>
        <begin position="23"/>
        <end position="931"/>
    </location>
</feature>
<evidence type="ECO:0000256" key="7">
    <source>
        <dbReference type="SAM" id="SignalP"/>
    </source>
</evidence>
<feature type="transmembrane region" description="Helical" evidence="6">
    <location>
        <begin position="271"/>
        <end position="292"/>
    </location>
</feature>
<feature type="transmembrane region" description="Helical" evidence="6">
    <location>
        <begin position="201"/>
        <end position="221"/>
    </location>
</feature>
<evidence type="ECO:0000256" key="3">
    <source>
        <dbReference type="ARBA" id="ARBA00022692"/>
    </source>
</evidence>
<keyword evidence="7" id="KW-0732">Signal</keyword>
<evidence type="ECO:0000313" key="8">
    <source>
        <dbReference type="EMBL" id="MQM08598.1"/>
    </source>
</evidence>
<comment type="subcellular location">
    <subcellularLocation>
        <location evidence="1">Membrane</location>
        <topology evidence="1">Multi-pass membrane protein</topology>
    </subcellularLocation>
</comment>
<feature type="transmembrane region" description="Helical" evidence="6">
    <location>
        <begin position="828"/>
        <end position="847"/>
    </location>
</feature>
<keyword evidence="9" id="KW-1185">Reference proteome</keyword>
<gene>
    <name evidence="8" type="ORF">Taro_041453</name>
</gene>
<dbReference type="Pfam" id="PF00854">
    <property type="entry name" value="PTR2"/>
    <property type="match status" value="1"/>
</dbReference>
<feature type="transmembrane region" description="Helical" evidence="6">
    <location>
        <begin position="485"/>
        <end position="505"/>
    </location>
</feature>
<dbReference type="OrthoDB" id="8904098at2759"/>
<keyword evidence="4 6" id="KW-1133">Transmembrane helix</keyword>
<feature type="transmembrane region" description="Helical" evidence="6">
    <location>
        <begin position="614"/>
        <end position="632"/>
    </location>
</feature>
<feature type="transmembrane region" description="Helical" evidence="6">
    <location>
        <begin position="787"/>
        <end position="808"/>
    </location>
</feature>
<feature type="transmembrane region" description="Helical" evidence="6">
    <location>
        <begin position="753"/>
        <end position="775"/>
    </location>
</feature>
<organism evidence="8 9">
    <name type="scientific">Colocasia esculenta</name>
    <name type="common">Wild taro</name>
    <name type="synonym">Arum esculentum</name>
    <dbReference type="NCBI Taxonomy" id="4460"/>
    <lineage>
        <taxon>Eukaryota</taxon>
        <taxon>Viridiplantae</taxon>
        <taxon>Streptophyta</taxon>
        <taxon>Embryophyta</taxon>
        <taxon>Tracheophyta</taxon>
        <taxon>Spermatophyta</taxon>
        <taxon>Magnoliopsida</taxon>
        <taxon>Liliopsida</taxon>
        <taxon>Araceae</taxon>
        <taxon>Aroideae</taxon>
        <taxon>Colocasieae</taxon>
        <taxon>Colocasia</taxon>
    </lineage>
</organism>
<feature type="transmembrane region" description="Helical" evidence="6">
    <location>
        <begin position="444"/>
        <end position="464"/>
    </location>
</feature>
<dbReference type="SUPFAM" id="SSF103473">
    <property type="entry name" value="MFS general substrate transporter"/>
    <property type="match status" value="2"/>
</dbReference>
<feature type="transmembrane region" description="Helical" evidence="6">
    <location>
        <begin position="403"/>
        <end position="424"/>
    </location>
</feature>
<feature type="transmembrane region" description="Helical" evidence="6">
    <location>
        <begin position="124"/>
        <end position="147"/>
    </location>
</feature>
<dbReference type="Gene3D" id="1.20.1250.20">
    <property type="entry name" value="MFS general substrate transporter like domains"/>
    <property type="match status" value="3"/>
</dbReference>
<proteinExistence type="inferred from homology"/>
<feature type="transmembrane region" description="Helical" evidence="6">
    <location>
        <begin position="859"/>
        <end position="879"/>
    </location>
</feature>
<comment type="caution">
    <text evidence="8">The sequence shown here is derived from an EMBL/GenBank/DDBJ whole genome shotgun (WGS) entry which is preliminary data.</text>
</comment>
<feature type="transmembrane region" description="Helical" evidence="6">
    <location>
        <begin position="899"/>
        <end position="917"/>
    </location>
</feature>
<feature type="transmembrane region" description="Helical" evidence="6">
    <location>
        <begin position="242"/>
        <end position="265"/>
    </location>
</feature>
<feature type="transmembrane region" description="Helical" evidence="6">
    <location>
        <begin position="525"/>
        <end position="555"/>
    </location>
</feature>
<evidence type="ECO:0000313" key="9">
    <source>
        <dbReference type="Proteomes" id="UP000652761"/>
    </source>
</evidence>
<dbReference type="GO" id="GO:0022857">
    <property type="term" value="F:transmembrane transporter activity"/>
    <property type="evidence" value="ECO:0007669"/>
    <property type="project" value="InterPro"/>
</dbReference>
<dbReference type="Proteomes" id="UP000652761">
    <property type="component" value="Unassembled WGS sequence"/>
</dbReference>
<dbReference type="InterPro" id="IPR000109">
    <property type="entry name" value="POT_fam"/>
</dbReference>
<evidence type="ECO:0000256" key="5">
    <source>
        <dbReference type="ARBA" id="ARBA00023136"/>
    </source>
</evidence>
<feature type="transmembrane region" description="Helical" evidence="6">
    <location>
        <begin position="154"/>
        <end position="173"/>
    </location>
</feature>
<dbReference type="AlphaFoldDB" id="A0A843WPX2"/>
<accession>A0A843WPX2</accession>
<evidence type="ECO:0000256" key="4">
    <source>
        <dbReference type="ARBA" id="ARBA00022989"/>
    </source>
</evidence>
<dbReference type="EMBL" id="NMUH01004158">
    <property type="protein sequence ID" value="MQM08598.1"/>
    <property type="molecule type" value="Genomic_DNA"/>
</dbReference>
<keyword evidence="3 6" id="KW-0812">Transmembrane</keyword>
<evidence type="ECO:0000256" key="6">
    <source>
        <dbReference type="SAM" id="Phobius"/>
    </source>
</evidence>
<dbReference type="InterPro" id="IPR036259">
    <property type="entry name" value="MFS_trans_sf"/>
</dbReference>
<name>A0A843WPX2_COLES</name>
<sequence>MEMVSSSLLLIYLLVPVQYYTSGKLDSCVHMHARALQNNLGASNLIVIAYCCMMSQMEQGRATSETWEGYVDWRNRPALKGKHGGMLAASFVLATEVLENLAFVANASNMVSYVLHDMHFTPALAANAITNFIGTAFFLSLLGGFLSDALCNSYIIYLLSATVEFLGLAVLFIQARTPSLKPPKCDHETGPCEMLSGGNATLFYVGLYLVALGMGGIKGSLPAQGADQFDESTAQGRKDLSTFFNYFVFCLNLGGLIAVTFVVWVEDNLGWMWGFAITIVSILLSIPVFLAGSTTYRNKIPKGSPLTTIAKVICAAIFNTKATSQNPNAIVNMATPPPSWMSMGGQEEHSKHEEEDAILKMHARVSSQKKISSSGGFLFRALEREPAHHALVCTLEEVEDVKVVVGLMPTFLCTVMFSCCLAQLNTFSVQQAATMNTKMGSLTVPPASLPVFPIVFMLILVPLYDHAIVPFARKITGTEAGITHLQRIGVGLVLSIAAMAVAGFVEVMRKNVATQMGMLDSKAPLPISFLWVAPQYLLLGSADLFTLAGLLEFFFTEAPIGMRSLSTALSWASLALGQYVSSFLVFIVNSVTGGNGHKAWLSEHSLNHNRLENFYWLMTAMGIANFLIYIVLSMRYKWWRQRRSFRRSRILDMCYAIIELCLEMVSVFSYESTSAIRSQAISSLSKLVEMEQGRATSETWEGYVDWRNRPALKGKHGGMLAASFVLATEVLENLAFVANASNMVSYVLHDMHFTPALAANAITNFIGTAFFLSLLGGFLSDALCNSYIIYLLSATVEFLGLAVLFIQARTPSLKPPKCDHETGPCEMLSGGNATLFYAGLYLAPIGMRSLSTALSWASLALGQYVSSFLVFIVNSVTGGGGHKAWLSEHSLNHNRLENFYWLMTAMGIANFLIYIVLSMRYKYRSSSTHNS</sequence>
<evidence type="ECO:0000256" key="2">
    <source>
        <dbReference type="ARBA" id="ARBA00005982"/>
    </source>
</evidence>
<evidence type="ECO:0000256" key="1">
    <source>
        <dbReference type="ARBA" id="ARBA00004141"/>
    </source>
</evidence>
<reference evidence="8" key="1">
    <citation type="submission" date="2017-07" db="EMBL/GenBank/DDBJ databases">
        <title>Taro Niue Genome Assembly and Annotation.</title>
        <authorList>
            <person name="Atibalentja N."/>
            <person name="Keating K."/>
            <person name="Fields C.J."/>
        </authorList>
    </citation>
    <scope>NUCLEOTIDE SEQUENCE</scope>
    <source>
        <strain evidence="8">Niue_2</strain>
        <tissue evidence="8">Leaf</tissue>
    </source>
</reference>
<dbReference type="GO" id="GO:0016020">
    <property type="term" value="C:membrane"/>
    <property type="evidence" value="ECO:0007669"/>
    <property type="project" value="UniProtKB-SubCell"/>
</dbReference>
<dbReference type="PANTHER" id="PTHR11654">
    <property type="entry name" value="OLIGOPEPTIDE TRANSPORTER-RELATED"/>
    <property type="match status" value="1"/>
</dbReference>
<comment type="similarity">
    <text evidence="2">Belongs to the major facilitator superfamily. Proton-dependent oligopeptide transporter (POT/PTR) (TC 2.A.17) family.</text>
</comment>
<keyword evidence="5 6" id="KW-0472">Membrane</keyword>
<protein>
    <submittedName>
        <fullName evidence="8">Uncharacterized protein</fullName>
    </submittedName>
</protein>
<feature type="transmembrane region" description="Helical" evidence="6">
    <location>
        <begin position="567"/>
        <end position="588"/>
    </location>
</feature>